<evidence type="ECO:0008006" key="5">
    <source>
        <dbReference type="Google" id="ProtNLM"/>
    </source>
</evidence>
<evidence type="ECO:0000313" key="4">
    <source>
        <dbReference type="Proteomes" id="UP000255193"/>
    </source>
</evidence>
<dbReference type="Proteomes" id="UP000255193">
    <property type="component" value="Unassembled WGS sequence"/>
</dbReference>
<accession>A0A1B8QCP4</accession>
<proteinExistence type="predicted"/>
<dbReference type="OrthoDB" id="6656750at2"/>
<dbReference type="RefSeq" id="WP_067055682.1">
    <property type="nucleotide sequence ID" value="NZ_LZMZ01000013.1"/>
</dbReference>
<reference evidence="2 4" key="2">
    <citation type="submission" date="2018-06" db="EMBL/GenBank/DDBJ databases">
        <authorList>
            <consortium name="Pathogen Informatics"/>
            <person name="Doyle S."/>
        </authorList>
    </citation>
    <scope>NUCLEOTIDE SEQUENCE [LARGE SCALE GENOMIC DNA]</scope>
    <source>
        <strain evidence="2 4">NCTC11091</strain>
    </source>
</reference>
<name>A0A1B8QCP4_9GAMM</name>
<dbReference type="Proteomes" id="UP000092508">
    <property type="component" value="Unassembled WGS sequence"/>
</dbReference>
<dbReference type="AlphaFoldDB" id="A0A1B8QCP4"/>
<sequence length="157" mass="17601">MDIISTTFAGIFAMLALGGTIDQTDSKSTKISLPDRQTSTYTMPSIAGTWQLQLAKTDPKQPNCQERYNFARDNVFIGASGQEFSYGKYRYIDLPDSLPILLVQTTYDNNQTDCSGVRVDQSGELLVSYVKQQGNTMYWCADKQGKKCPMKMQRVLP</sequence>
<reference evidence="1 3" key="1">
    <citation type="submission" date="2016-06" db="EMBL/GenBank/DDBJ databases">
        <title>Draft genome of Moraxella atlantae CCUG 66109.</title>
        <authorList>
            <person name="Salva-Serra F."/>
            <person name="Engstrom-Jakobsson H."/>
            <person name="Thorell K."/>
            <person name="Gonzales-Siles L."/>
            <person name="Karlsson R."/>
            <person name="Boulund F."/>
            <person name="Engstrand L."/>
            <person name="Kristiansson E."/>
            <person name="Moore E."/>
        </authorList>
    </citation>
    <scope>NUCLEOTIDE SEQUENCE [LARGE SCALE GENOMIC DNA]</scope>
    <source>
        <strain evidence="1 3">CCUG 66109</strain>
    </source>
</reference>
<protein>
    <recommendedName>
        <fullName evidence="5">Lipocalin-like domain-containing protein</fullName>
    </recommendedName>
</protein>
<organism evidence="1 3">
    <name type="scientific">Faucicola atlantae</name>
    <dbReference type="NCBI Taxonomy" id="34059"/>
    <lineage>
        <taxon>Bacteria</taxon>
        <taxon>Pseudomonadati</taxon>
        <taxon>Pseudomonadota</taxon>
        <taxon>Gammaproteobacteria</taxon>
        <taxon>Moraxellales</taxon>
        <taxon>Moraxellaceae</taxon>
        <taxon>Faucicola</taxon>
    </lineage>
</organism>
<evidence type="ECO:0000313" key="1">
    <source>
        <dbReference type="EMBL" id="OBX79074.1"/>
    </source>
</evidence>
<dbReference type="EMBL" id="LZMZ01000013">
    <property type="protein sequence ID" value="OBX79074.1"/>
    <property type="molecule type" value="Genomic_DNA"/>
</dbReference>
<evidence type="ECO:0000313" key="2">
    <source>
        <dbReference type="EMBL" id="STY95716.1"/>
    </source>
</evidence>
<gene>
    <name evidence="1" type="ORF">A9308_06005</name>
    <name evidence="2" type="ORF">NCTC11091_01514</name>
</gene>
<dbReference type="EMBL" id="UGQA01000001">
    <property type="protein sequence ID" value="STY95716.1"/>
    <property type="molecule type" value="Genomic_DNA"/>
</dbReference>
<evidence type="ECO:0000313" key="3">
    <source>
        <dbReference type="Proteomes" id="UP000092508"/>
    </source>
</evidence>